<dbReference type="Proteomes" id="UP001152320">
    <property type="component" value="Chromosome 12"/>
</dbReference>
<evidence type="ECO:0000256" key="2">
    <source>
        <dbReference type="ARBA" id="ARBA00022857"/>
    </source>
</evidence>
<dbReference type="PROSITE" id="PS00798">
    <property type="entry name" value="ALDOKETO_REDUCTASE_1"/>
    <property type="match status" value="1"/>
</dbReference>
<accession>A0A9Q1H3E8</accession>
<proteinExistence type="inferred from homology"/>
<dbReference type="EMBL" id="JAIZAY010000012">
    <property type="protein sequence ID" value="KAJ8031498.1"/>
    <property type="molecule type" value="Genomic_DNA"/>
</dbReference>
<dbReference type="OrthoDB" id="416253at2759"/>
<dbReference type="PANTHER" id="PTHR11732">
    <property type="entry name" value="ALDO/KETO REDUCTASE"/>
    <property type="match status" value="1"/>
</dbReference>
<evidence type="ECO:0000259" key="7">
    <source>
        <dbReference type="Pfam" id="PF00248"/>
    </source>
</evidence>
<dbReference type="InterPro" id="IPR018170">
    <property type="entry name" value="Aldo/ket_reductase_CS"/>
</dbReference>
<sequence>MANLYATLSNGGKIPLIGLGTWQKSAARDVELAVKAAIDTGYRHIDCAYLYQNEKEIGDALKEIFQAEKVKREDLYITSKLWGTFHRPDKVEHAIRLCLKNLQLDYLDLYLIHSPMAAYYKSDSELLPTKEDGKPYFEDVKLADTWRAMETLVQKGLTKSIGVSNFTVSQLNEILPTAKVPCVMNQIENHPFLDQKELINFCKSKNIGVTAYCPLVSPCSPWVTDKDPKHLQDPVVMILADSKGCTAAQVLIAYNVSQCIVCVPKSVNSSRIKENFKSYDVELRDEEIQKLDALASGFKACTFDFWKDHANYPFQK</sequence>
<dbReference type="GO" id="GO:0016491">
    <property type="term" value="F:oxidoreductase activity"/>
    <property type="evidence" value="ECO:0007669"/>
    <property type="project" value="UniProtKB-KW"/>
</dbReference>
<evidence type="ECO:0000313" key="8">
    <source>
        <dbReference type="EMBL" id="KAJ8031498.1"/>
    </source>
</evidence>
<dbReference type="PRINTS" id="PR00069">
    <property type="entry name" value="ALDKETRDTASE"/>
</dbReference>
<evidence type="ECO:0000256" key="3">
    <source>
        <dbReference type="ARBA" id="ARBA00023002"/>
    </source>
</evidence>
<evidence type="ECO:0000313" key="9">
    <source>
        <dbReference type="Proteomes" id="UP001152320"/>
    </source>
</evidence>
<dbReference type="Gene3D" id="3.20.20.100">
    <property type="entry name" value="NADP-dependent oxidoreductase domain"/>
    <property type="match status" value="1"/>
</dbReference>
<evidence type="ECO:0000256" key="5">
    <source>
        <dbReference type="PIRSR" id="PIRSR000097-2"/>
    </source>
</evidence>
<dbReference type="InterPro" id="IPR020471">
    <property type="entry name" value="AKR"/>
</dbReference>
<evidence type="ECO:0000256" key="6">
    <source>
        <dbReference type="PIRSR" id="PIRSR000097-3"/>
    </source>
</evidence>
<evidence type="ECO:0000256" key="4">
    <source>
        <dbReference type="PIRSR" id="PIRSR000097-1"/>
    </source>
</evidence>
<dbReference type="InterPro" id="IPR023210">
    <property type="entry name" value="NADP_OxRdtase_dom"/>
</dbReference>
<keyword evidence="3" id="KW-0560">Oxidoreductase</keyword>
<keyword evidence="2" id="KW-0521">NADP</keyword>
<dbReference type="Pfam" id="PF00248">
    <property type="entry name" value="Aldo_ket_red"/>
    <property type="match status" value="1"/>
</dbReference>
<feature type="domain" description="NADP-dependent oxidoreductase" evidence="7">
    <location>
        <begin position="17"/>
        <end position="294"/>
    </location>
</feature>
<dbReference type="SUPFAM" id="SSF51430">
    <property type="entry name" value="NAD(P)-linked oxidoreductase"/>
    <property type="match status" value="1"/>
</dbReference>
<evidence type="ECO:0000256" key="1">
    <source>
        <dbReference type="ARBA" id="ARBA00007905"/>
    </source>
</evidence>
<gene>
    <name evidence="8" type="ORF">HOLleu_24705</name>
</gene>
<comment type="similarity">
    <text evidence="1">Belongs to the aldo/keto reductase family.</text>
</comment>
<dbReference type="FunFam" id="3.20.20.100:FF:000006">
    <property type="entry name" value="Aldo-keto reductase family 1 member A1"/>
    <property type="match status" value="1"/>
</dbReference>
<feature type="binding site" evidence="5">
    <location>
        <position position="113"/>
    </location>
    <ligand>
        <name>substrate</name>
    </ligand>
</feature>
<comment type="caution">
    <text evidence="8">The sequence shown here is derived from an EMBL/GenBank/DDBJ whole genome shotgun (WGS) entry which is preliminary data.</text>
</comment>
<name>A0A9Q1H3E8_HOLLE</name>
<reference evidence="8" key="1">
    <citation type="submission" date="2021-10" db="EMBL/GenBank/DDBJ databases">
        <title>Tropical sea cucumber genome reveals ecological adaptation and Cuvierian tubules defense mechanism.</title>
        <authorList>
            <person name="Chen T."/>
        </authorList>
    </citation>
    <scope>NUCLEOTIDE SEQUENCE</scope>
    <source>
        <strain evidence="8">Nanhai2018</strain>
        <tissue evidence="8">Muscle</tissue>
    </source>
</reference>
<keyword evidence="9" id="KW-1185">Reference proteome</keyword>
<protein>
    <submittedName>
        <fullName evidence="8">Alcohol dehydrogenase [NADP(+)] A</fullName>
    </submittedName>
</protein>
<feature type="active site" description="Proton donor" evidence="4">
    <location>
        <position position="51"/>
    </location>
</feature>
<dbReference type="PROSITE" id="PS00062">
    <property type="entry name" value="ALDOKETO_REDUCTASE_2"/>
    <property type="match status" value="1"/>
</dbReference>
<dbReference type="InterPro" id="IPR036812">
    <property type="entry name" value="NAD(P)_OxRdtase_dom_sf"/>
</dbReference>
<feature type="site" description="Lowers pKa of active site Tyr" evidence="6">
    <location>
        <position position="80"/>
    </location>
</feature>
<dbReference type="PIRSF" id="PIRSF000097">
    <property type="entry name" value="AKR"/>
    <property type="match status" value="1"/>
</dbReference>
<organism evidence="8 9">
    <name type="scientific">Holothuria leucospilota</name>
    <name type="common">Black long sea cucumber</name>
    <name type="synonym">Mertensiothuria leucospilota</name>
    <dbReference type="NCBI Taxonomy" id="206669"/>
    <lineage>
        <taxon>Eukaryota</taxon>
        <taxon>Metazoa</taxon>
        <taxon>Echinodermata</taxon>
        <taxon>Eleutherozoa</taxon>
        <taxon>Echinozoa</taxon>
        <taxon>Holothuroidea</taxon>
        <taxon>Aspidochirotacea</taxon>
        <taxon>Aspidochirotida</taxon>
        <taxon>Holothuriidae</taxon>
        <taxon>Holothuria</taxon>
    </lineage>
</organism>
<dbReference type="AlphaFoldDB" id="A0A9Q1H3E8"/>